<keyword evidence="5" id="KW-0472">Membrane</keyword>
<name>A0AAN7RRP4_MYCAM</name>
<dbReference type="AlphaFoldDB" id="A0AAN7RRP4"/>
<keyword evidence="4" id="KW-0297">G-protein coupled receptor</keyword>
<dbReference type="EMBL" id="JAUNZN010000066">
    <property type="protein sequence ID" value="KAK4805728.1"/>
    <property type="molecule type" value="Genomic_DNA"/>
</dbReference>
<accession>A0AAN7RRP4</accession>
<gene>
    <name evidence="8" type="ORF">QYF61_022486</name>
</gene>
<reference evidence="8 9" key="1">
    <citation type="journal article" date="2023" name="J. Hered.">
        <title>Chromosome-level genome of the wood stork (Mycteria americana) provides insight into avian chromosome evolution.</title>
        <authorList>
            <person name="Flamio R. Jr."/>
            <person name="Ramstad K.M."/>
        </authorList>
    </citation>
    <scope>NUCLEOTIDE SEQUENCE [LARGE SCALE GENOMIC DNA]</scope>
    <source>
        <strain evidence="8">JAX WOST 10</strain>
    </source>
</reference>
<comment type="caution">
    <text evidence="8">The sequence shown here is derived from an EMBL/GenBank/DDBJ whole genome shotgun (WGS) entry which is preliminary data.</text>
</comment>
<dbReference type="PANTHER" id="PTHR48002">
    <property type="entry name" value="OLFACTORY RECEPTOR"/>
    <property type="match status" value="1"/>
</dbReference>
<dbReference type="GO" id="GO:0004930">
    <property type="term" value="F:G protein-coupled receptor activity"/>
    <property type="evidence" value="ECO:0007669"/>
    <property type="project" value="UniProtKB-KW"/>
</dbReference>
<dbReference type="InterPro" id="IPR050427">
    <property type="entry name" value="Olfactory_Receptors"/>
</dbReference>
<sequence length="160" mass="17141">MILAFWASVIGRSLDATALPIYGEDELLWQLCGPALPARSHGLRPICGHVPAPGIPRVMRGKVCAFAMAGLRAGATLPLLAPVALTLWLPSRSPNVIDCFFCEVPPMLVCAERCRTGVLLVSKGGTNSLLCNPALLGSRGAIQLSTWQQIREERRKALAT</sequence>
<evidence type="ECO:0000256" key="6">
    <source>
        <dbReference type="ARBA" id="ARBA00023170"/>
    </source>
</evidence>
<evidence type="ECO:0000256" key="2">
    <source>
        <dbReference type="ARBA" id="ARBA00022692"/>
    </source>
</evidence>
<comment type="subcellular location">
    <subcellularLocation>
        <location evidence="1">Membrane</location>
        <topology evidence="1">Multi-pass membrane protein</topology>
    </subcellularLocation>
</comment>
<evidence type="ECO:0000256" key="4">
    <source>
        <dbReference type="ARBA" id="ARBA00023040"/>
    </source>
</evidence>
<keyword evidence="9" id="KW-1185">Reference proteome</keyword>
<evidence type="ECO:0000313" key="8">
    <source>
        <dbReference type="EMBL" id="KAK4805728.1"/>
    </source>
</evidence>
<keyword evidence="2" id="KW-0812">Transmembrane</keyword>
<keyword evidence="7" id="KW-0807">Transducer</keyword>
<evidence type="ECO:0000256" key="7">
    <source>
        <dbReference type="ARBA" id="ARBA00023224"/>
    </source>
</evidence>
<proteinExistence type="predicted"/>
<keyword evidence="3" id="KW-1133">Transmembrane helix</keyword>
<evidence type="ECO:0000313" key="9">
    <source>
        <dbReference type="Proteomes" id="UP001333110"/>
    </source>
</evidence>
<evidence type="ECO:0000256" key="3">
    <source>
        <dbReference type="ARBA" id="ARBA00022989"/>
    </source>
</evidence>
<dbReference type="GO" id="GO:0016020">
    <property type="term" value="C:membrane"/>
    <property type="evidence" value="ECO:0007669"/>
    <property type="project" value="UniProtKB-SubCell"/>
</dbReference>
<keyword evidence="6" id="KW-0675">Receptor</keyword>
<organism evidence="8 9">
    <name type="scientific">Mycteria americana</name>
    <name type="common">Wood stork</name>
    <dbReference type="NCBI Taxonomy" id="33587"/>
    <lineage>
        <taxon>Eukaryota</taxon>
        <taxon>Metazoa</taxon>
        <taxon>Chordata</taxon>
        <taxon>Craniata</taxon>
        <taxon>Vertebrata</taxon>
        <taxon>Euteleostomi</taxon>
        <taxon>Archelosauria</taxon>
        <taxon>Archosauria</taxon>
        <taxon>Dinosauria</taxon>
        <taxon>Saurischia</taxon>
        <taxon>Theropoda</taxon>
        <taxon>Coelurosauria</taxon>
        <taxon>Aves</taxon>
        <taxon>Neognathae</taxon>
        <taxon>Neoaves</taxon>
        <taxon>Aequornithes</taxon>
        <taxon>Ciconiiformes</taxon>
        <taxon>Ciconiidae</taxon>
        <taxon>Mycteria</taxon>
    </lineage>
</organism>
<protein>
    <submittedName>
        <fullName evidence="8">Uncharacterized protein</fullName>
    </submittedName>
</protein>
<dbReference type="Proteomes" id="UP001333110">
    <property type="component" value="Unassembled WGS sequence"/>
</dbReference>
<evidence type="ECO:0000256" key="5">
    <source>
        <dbReference type="ARBA" id="ARBA00023136"/>
    </source>
</evidence>
<evidence type="ECO:0000256" key="1">
    <source>
        <dbReference type="ARBA" id="ARBA00004141"/>
    </source>
</evidence>